<proteinExistence type="predicted"/>
<gene>
    <name evidence="3" type="ORF">Fsol_00614</name>
</gene>
<dbReference type="InterPro" id="IPR041436">
    <property type="entry name" value="RNAse_A_bac"/>
</dbReference>
<dbReference type="KEGG" id="fso:Fsol_00614"/>
<feature type="signal peptide" evidence="1">
    <location>
        <begin position="1"/>
        <end position="21"/>
    </location>
</feature>
<dbReference type="Pfam" id="PF18431">
    <property type="entry name" value="RNAse_A_bac"/>
    <property type="match status" value="1"/>
</dbReference>
<evidence type="ECO:0000256" key="1">
    <source>
        <dbReference type="SAM" id="SignalP"/>
    </source>
</evidence>
<dbReference type="OrthoDB" id="6832592at2"/>
<dbReference type="AlphaFoldDB" id="A0A2U8BSQ7"/>
<dbReference type="EMBL" id="CP025989">
    <property type="protein sequence ID" value="AWD33396.1"/>
    <property type="molecule type" value="Genomic_DNA"/>
</dbReference>
<keyword evidence="1" id="KW-0732">Signal</keyword>
<dbReference type="RefSeq" id="WP_108673409.1">
    <property type="nucleotide sequence ID" value="NZ_CP025989.1"/>
</dbReference>
<accession>A0A2U8BSQ7</accession>
<organism evidence="3 4">
    <name type="scientific">Candidatus Fokinia solitaria</name>
    <dbReference type="NCBI Taxonomy" id="1802984"/>
    <lineage>
        <taxon>Bacteria</taxon>
        <taxon>Pseudomonadati</taxon>
        <taxon>Pseudomonadota</taxon>
        <taxon>Alphaproteobacteria</taxon>
        <taxon>Rickettsiales</taxon>
        <taxon>Candidatus Midichloriaceae</taxon>
        <taxon>Candidatus Fokinia</taxon>
    </lineage>
</organism>
<evidence type="ECO:0000259" key="2">
    <source>
        <dbReference type="Pfam" id="PF18431"/>
    </source>
</evidence>
<protein>
    <recommendedName>
        <fullName evidence="2">Bacterial CdiA-CT RNAse A domain-containing protein</fullName>
    </recommendedName>
</protein>
<sequence length="181" mass="20750">MKRLIYALLALSVCTATVSLAEEKKTVCEGKLLQYAAKFDVSENDRMFFSHTYSEHIGKSEKWLKSKMHCRSVSFVSTYFSEESANETIRKALKENKDKICEWLENIGKVKENGDKRKKASLLVTTDASKEIGFGIQNDGEKMNLKRANVVLKATARDDDIGLYVFTSYPVKNRKYEKKKR</sequence>
<dbReference type="Proteomes" id="UP000244519">
    <property type="component" value="Chromosome"/>
</dbReference>
<evidence type="ECO:0000313" key="4">
    <source>
        <dbReference type="Proteomes" id="UP000244519"/>
    </source>
</evidence>
<feature type="chain" id="PRO_5015880919" description="Bacterial CdiA-CT RNAse A domain-containing protein" evidence="1">
    <location>
        <begin position="22"/>
        <end position="181"/>
    </location>
</feature>
<keyword evidence="4" id="KW-1185">Reference proteome</keyword>
<evidence type="ECO:0000313" key="3">
    <source>
        <dbReference type="EMBL" id="AWD33396.1"/>
    </source>
</evidence>
<name>A0A2U8BSQ7_9RICK</name>
<feature type="domain" description="Bacterial CdiA-CT RNAse A" evidence="2">
    <location>
        <begin position="50"/>
        <end position="170"/>
    </location>
</feature>
<reference evidence="3 4" key="1">
    <citation type="journal article" date="2018" name="Genome Biol. Evol.">
        <title>The Genome Sequence of "Candidatus Fokinia solitaria": Insights on Reductive Evolution in Rickettsiales.</title>
        <authorList>
            <person name="Floriano A.M."/>
            <person name="Castelli M."/>
            <person name="Krenek S."/>
            <person name="Berendonk T.U."/>
            <person name="Bazzocchi C."/>
            <person name="Petroni G."/>
            <person name="Sassera D."/>
        </authorList>
    </citation>
    <scope>NUCLEOTIDE SEQUENCE [LARGE SCALE GENOMIC DNA]</scope>
    <source>
        <strain evidence="3">Rio ETE_ALG 3VII</strain>
    </source>
</reference>